<protein>
    <recommendedName>
        <fullName evidence="3">CopG family transcriptional regulator</fullName>
    </recommendedName>
</protein>
<gene>
    <name evidence="1" type="ORF">ACFQ5J_11990</name>
</gene>
<name>A0ABW4E7Q9_9LACO</name>
<keyword evidence="2" id="KW-1185">Reference proteome</keyword>
<reference evidence="2" key="1">
    <citation type="journal article" date="2019" name="Int. J. Syst. Evol. Microbiol.">
        <title>The Global Catalogue of Microorganisms (GCM) 10K type strain sequencing project: providing services to taxonomists for standard genome sequencing and annotation.</title>
        <authorList>
            <consortium name="The Broad Institute Genomics Platform"/>
            <consortium name="The Broad Institute Genome Sequencing Center for Infectious Disease"/>
            <person name="Wu L."/>
            <person name="Ma J."/>
        </authorList>
    </citation>
    <scope>NUCLEOTIDE SEQUENCE [LARGE SCALE GENOMIC DNA]</scope>
    <source>
        <strain evidence="2">CCM 8903</strain>
    </source>
</reference>
<evidence type="ECO:0008006" key="3">
    <source>
        <dbReference type="Google" id="ProtNLM"/>
    </source>
</evidence>
<accession>A0ABW4E7Q9</accession>
<evidence type="ECO:0000313" key="1">
    <source>
        <dbReference type="EMBL" id="MFD1485949.1"/>
    </source>
</evidence>
<comment type="caution">
    <text evidence="1">The sequence shown here is derived from an EMBL/GenBank/DDBJ whole genome shotgun (WGS) entry which is preliminary data.</text>
</comment>
<dbReference type="EMBL" id="JBHTON010000050">
    <property type="protein sequence ID" value="MFD1485949.1"/>
    <property type="molecule type" value="Genomic_DNA"/>
</dbReference>
<dbReference type="InterPro" id="IPR013321">
    <property type="entry name" value="Arc_rbn_hlx_hlx"/>
</dbReference>
<sequence length="82" mass="9340">MVQAEFLKVSMTEGLRHKLDNYCKTCITDPSDLIDDVLTDYLAHKEVEVASLVNGYQEMAALNTEICHEFIACESEAYDHIR</sequence>
<dbReference type="RefSeq" id="WP_125751673.1">
    <property type="nucleotide sequence ID" value="NZ_JBHTON010000050.1"/>
</dbReference>
<evidence type="ECO:0000313" key="2">
    <source>
        <dbReference type="Proteomes" id="UP001597252"/>
    </source>
</evidence>
<dbReference type="Gene3D" id="1.10.1220.10">
    <property type="entry name" value="Met repressor-like"/>
    <property type="match status" value="1"/>
</dbReference>
<proteinExistence type="predicted"/>
<dbReference type="Proteomes" id="UP001597252">
    <property type="component" value="Unassembled WGS sequence"/>
</dbReference>
<organism evidence="1 2">
    <name type="scientific">Lacticaseibacillus baoqingensis</name>
    <dbReference type="NCBI Taxonomy" id="2486013"/>
    <lineage>
        <taxon>Bacteria</taxon>
        <taxon>Bacillati</taxon>
        <taxon>Bacillota</taxon>
        <taxon>Bacilli</taxon>
        <taxon>Lactobacillales</taxon>
        <taxon>Lactobacillaceae</taxon>
        <taxon>Lacticaseibacillus</taxon>
    </lineage>
</organism>